<evidence type="ECO:0000313" key="2">
    <source>
        <dbReference type="Proteomes" id="UP000695007"/>
    </source>
</evidence>
<keyword evidence="2" id="KW-1185">Reference proteome</keyword>
<dbReference type="GeneID" id="105366371"/>
<evidence type="ECO:0000256" key="1">
    <source>
        <dbReference type="SAM" id="MobiDB-lite"/>
    </source>
</evidence>
<feature type="compositionally biased region" description="Polar residues" evidence="1">
    <location>
        <begin position="317"/>
        <end position="333"/>
    </location>
</feature>
<accession>A0AAJ6YRX6</accession>
<proteinExistence type="predicted"/>
<gene>
    <name evidence="3" type="primary">LOC105366371</name>
</gene>
<name>A0AAJ6YRX6_9HYME</name>
<dbReference type="RefSeq" id="XP_011503094.1">
    <property type="nucleotide sequence ID" value="XM_011504792.1"/>
</dbReference>
<feature type="region of interest" description="Disordered" evidence="1">
    <location>
        <begin position="299"/>
        <end position="333"/>
    </location>
</feature>
<evidence type="ECO:0000313" key="3">
    <source>
        <dbReference type="RefSeq" id="XP_011503094.1"/>
    </source>
</evidence>
<organism evidence="2 3">
    <name type="scientific">Ceratosolen solmsi marchali</name>
    <dbReference type="NCBI Taxonomy" id="326594"/>
    <lineage>
        <taxon>Eukaryota</taxon>
        <taxon>Metazoa</taxon>
        <taxon>Ecdysozoa</taxon>
        <taxon>Arthropoda</taxon>
        <taxon>Hexapoda</taxon>
        <taxon>Insecta</taxon>
        <taxon>Pterygota</taxon>
        <taxon>Neoptera</taxon>
        <taxon>Endopterygota</taxon>
        <taxon>Hymenoptera</taxon>
        <taxon>Apocrita</taxon>
        <taxon>Proctotrupomorpha</taxon>
        <taxon>Chalcidoidea</taxon>
        <taxon>Agaonidae</taxon>
        <taxon>Agaoninae</taxon>
        <taxon>Ceratosolen</taxon>
    </lineage>
</organism>
<reference evidence="3" key="1">
    <citation type="submission" date="2025-08" db="UniProtKB">
        <authorList>
            <consortium name="RefSeq"/>
        </authorList>
    </citation>
    <scope>IDENTIFICATION</scope>
</reference>
<dbReference type="Proteomes" id="UP000695007">
    <property type="component" value="Unplaced"/>
</dbReference>
<feature type="compositionally biased region" description="Basic and acidic residues" evidence="1">
    <location>
        <begin position="299"/>
        <end position="310"/>
    </location>
</feature>
<sequence length="333" mass="38711">MNSYHHNCGRFNKSARSEKYQKFSNFYSRSLSKDKYPEESLVAENDFIELHSHPQVCISDNEFQGTDEKSSNDSLSACNISISTGRNRDIEQGFHDYSAEIKKNMKYSSYVYNKERNNGYGNYENLSLPTKLQQKFRNFNEKNTCKPVKNLQTMVDRQRLQKLRELQRRRDDVEKYYAYEIQRLIDDKHLNMKIPNSTTKIPHEKQFSQKFTEDRTPSNIHDNLKSCGTITTITRLDCGCMEQTTRQIFTTTVGHVQKRNCAKEKQVYMKLSSPNTSFIHSTPTISTLESKSFDEYRDHHKADKSFDGEKSSPPGVYSNSSTRKLSESSVLSP</sequence>
<protein>
    <submittedName>
        <fullName evidence="3">Uncharacterized protein LOC105366371</fullName>
    </submittedName>
</protein>
<dbReference type="AlphaFoldDB" id="A0AAJ6YRX6"/>
<dbReference type="KEGG" id="csol:105366371"/>